<dbReference type="InterPro" id="IPR050073">
    <property type="entry name" value="2-IPM_HCS-like"/>
</dbReference>
<sequence length="318" mass="36559">MEKDYNEEVKVIDCTIRDGGLVNNFYFKDELVKNVYSSCREAKIDYMEIGYKASEEYFSYKEFGKWKFCKEEDIRNVVGESKSGTKLSIMADVGRTNFNELLPKNKSIIDMIRVAAYIHQIEEACEIIKNISDKGYETSLNLMAVSLLKERELNNALEKISKSKVNVVYIVDSFGALYTDDIKDLTNKYLKYIKSSGIKLGIHAHNNRQMAYANSIEALKNGATFVDATMYGLGRGAGNCYMELMLGYLNSQKYSIRPVIQCIQDNILPLKEKIKWGQDISYMLTGQYNIHPKCAIDFLKDENHVKKYLEFFDGVKKY</sequence>
<protein>
    <submittedName>
        <fullName evidence="3">Aldolase catalytic domain-containing protein</fullName>
    </submittedName>
</protein>
<dbReference type="PANTHER" id="PTHR10277:SF9">
    <property type="entry name" value="2-ISOPROPYLMALATE SYNTHASE 1, CHLOROPLASTIC-RELATED"/>
    <property type="match status" value="1"/>
</dbReference>
<gene>
    <name evidence="3" type="ORF">KYD98_05855</name>
</gene>
<dbReference type="Gene3D" id="3.20.20.70">
    <property type="entry name" value="Aldolase class I"/>
    <property type="match status" value="1"/>
</dbReference>
<comment type="caution">
    <text evidence="3">The sequence shown here is derived from an EMBL/GenBank/DDBJ whole genome shotgun (WGS) entry which is preliminary data.</text>
</comment>
<organism evidence="3 4">
    <name type="scientific">Clostridium weizhouense</name>
    <dbReference type="NCBI Taxonomy" id="2859781"/>
    <lineage>
        <taxon>Bacteria</taxon>
        <taxon>Bacillati</taxon>
        <taxon>Bacillota</taxon>
        <taxon>Clostridia</taxon>
        <taxon>Eubacteriales</taxon>
        <taxon>Clostridiaceae</taxon>
        <taxon>Clostridium</taxon>
    </lineage>
</organism>
<feature type="domain" description="Pyruvate carboxyltransferase" evidence="2">
    <location>
        <begin position="9"/>
        <end position="264"/>
    </location>
</feature>
<accession>A0ABS7ALR8</accession>
<dbReference type="SUPFAM" id="SSF51569">
    <property type="entry name" value="Aldolase"/>
    <property type="match status" value="1"/>
</dbReference>
<dbReference type="PROSITE" id="PS50991">
    <property type="entry name" value="PYR_CT"/>
    <property type="match status" value="1"/>
</dbReference>
<reference evidence="3 4" key="1">
    <citation type="submission" date="2021-07" db="EMBL/GenBank/DDBJ databases">
        <title>Clostridium weizhouense sp. nov., an anaerobic bacterium isolated from activated sludge of Petroleum wastewater.</title>
        <authorList>
            <person name="Li Q."/>
        </authorList>
    </citation>
    <scope>NUCLEOTIDE SEQUENCE [LARGE SCALE GENOMIC DNA]</scope>
    <source>
        <strain evidence="3 4">YB-6</strain>
    </source>
</reference>
<dbReference type="PANTHER" id="PTHR10277">
    <property type="entry name" value="HOMOCITRATE SYNTHASE-RELATED"/>
    <property type="match status" value="1"/>
</dbReference>
<dbReference type="Proteomes" id="UP001519921">
    <property type="component" value="Unassembled WGS sequence"/>
</dbReference>
<evidence type="ECO:0000313" key="3">
    <source>
        <dbReference type="EMBL" id="MBW6409610.1"/>
    </source>
</evidence>
<evidence type="ECO:0000259" key="2">
    <source>
        <dbReference type="PROSITE" id="PS50991"/>
    </source>
</evidence>
<dbReference type="InterPro" id="IPR000891">
    <property type="entry name" value="PYR_CT"/>
</dbReference>
<keyword evidence="4" id="KW-1185">Reference proteome</keyword>
<dbReference type="CDD" id="cd07944">
    <property type="entry name" value="DRE_TIM_HOA_like"/>
    <property type="match status" value="1"/>
</dbReference>
<evidence type="ECO:0000313" key="4">
    <source>
        <dbReference type="Proteomes" id="UP001519921"/>
    </source>
</evidence>
<dbReference type="Pfam" id="PF00682">
    <property type="entry name" value="HMGL-like"/>
    <property type="match status" value="1"/>
</dbReference>
<name>A0ABS7ALR8_9CLOT</name>
<dbReference type="EMBL" id="JAHXPT010000003">
    <property type="protein sequence ID" value="MBW6409610.1"/>
    <property type="molecule type" value="Genomic_DNA"/>
</dbReference>
<dbReference type="InterPro" id="IPR013785">
    <property type="entry name" value="Aldolase_TIM"/>
</dbReference>
<evidence type="ECO:0000256" key="1">
    <source>
        <dbReference type="ARBA" id="ARBA00023211"/>
    </source>
</evidence>
<proteinExistence type="predicted"/>
<keyword evidence="1" id="KW-0464">Manganese</keyword>